<name>A0A5B7TVS5_9FLAO</name>
<dbReference type="Gene3D" id="3.40.50.1700">
    <property type="entry name" value="Glycoside hydrolase family 3 C-terminal domain"/>
    <property type="match status" value="1"/>
</dbReference>
<evidence type="ECO:0000256" key="3">
    <source>
        <dbReference type="ARBA" id="ARBA00023277"/>
    </source>
</evidence>
<dbReference type="InterPro" id="IPR036962">
    <property type="entry name" value="Glyco_hydro_3_N_sf"/>
</dbReference>
<dbReference type="SUPFAM" id="SSF51445">
    <property type="entry name" value="(Trans)glycosidases"/>
    <property type="match status" value="1"/>
</dbReference>
<dbReference type="Pfam" id="PF01915">
    <property type="entry name" value="Glyco_hydro_3_C"/>
    <property type="match status" value="1"/>
</dbReference>
<dbReference type="InterPro" id="IPR019800">
    <property type="entry name" value="Glyco_hydro_3_AS"/>
</dbReference>
<dbReference type="Pfam" id="PF14310">
    <property type="entry name" value="Fn3-like"/>
    <property type="match status" value="1"/>
</dbReference>
<dbReference type="AlphaFoldDB" id="A0A5B7TVS5"/>
<keyword evidence="3" id="KW-0119">Carbohydrate metabolism</keyword>
<comment type="similarity">
    <text evidence="1 4">Belongs to the glycosyl hydrolase 3 family.</text>
</comment>
<organism evidence="6 7">
    <name type="scientific">Aureibaculum algae</name>
    <dbReference type="NCBI Taxonomy" id="2584122"/>
    <lineage>
        <taxon>Bacteria</taxon>
        <taxon>Pseudomonadati</taxon>
        <taxon>Bacteroidota</taxon>
        <taxon>Flavobacteriia</taxon>
        <taxon>Flavobacteriales</taxon>
        <taxon>Flavobacteriaceae</taxon>
        <taxon>Aureibaculum</taxon>
    </lineage>
</organism>
<dbReference type="InterPro" id="IPR013783">
    <property type="entry name" value="Ig-like_fold"/>
</dbReference>
<dbReference type="InterPro" id="IPR026891">
    <property type="entry name" value="Fn3-like"/>
</dbReference>
<dbReference type="OrthoDB" id="9805821at2"/>
<keyword evidence="2 4" id="KW-0378">Hydrolase</keyword>
<dbReference type="Pfam" id="PF00933">
    <property type="entry name" value="Glyco_hydro_3"/>
    <property type="match status" value="1"/>
</dbReference>
<dbReference type="InterPro" id="IPR001764">
    <property type="entry name" value="Glyco_hydro_3_N"/>
</dbReference>
<evidence type="ECO:0000256" key="1">
    <source>
        <dbReference type="ARBA" id="ARBA00005336"/>
    </source>
</evidence>
<dbReference type="GO" id="GO:0004553">
    <property type="term" value="F:hydrolase activity, hydrolyzing O-glycosyl compounds"/>
    <property type="evidence" value="ECO:0007669"/>
    <property type="project" value="InterPro"/>
</dbReference>
<dbReference type="PANTHER" id="PTHR42715">
    <property type="entry name" value="BETA-GLUCOSIDASE"/>
    <property type="match status" value="1"/>
</dbReference>
<sequence length="797" mass="88052">MKIYYPFKTIMENKILHFLLIQVFFIFSLQAQKNQLVSPYATAEIEAKADSILSAMGMDDKIAQILGIRPVALMEDGKFSLQKTREAIPHGIGHISQFSSGLTMSPNDLRDFVRAVQNYLLTETKTKIPAIFHEEAITGFATQGATTFPQQIGIGCSWNPKLVKNNAASTARNMRAAGATFALSPMLDLSRTAHWNRIEESYGEDAYLTSAMGLAFVNGLQGDDFKTGIAATTKHFAGYGTGNNNKKELYEEYIMPHEVVIKRGGVKSVMPSYGKYKALAVAANPIMIDQILRKEVGFNGLVVSDYGAINLIYTGHKQAKSTMEAGAMALNAGIDIELDKGIAYPLLPEALENGYITQELLDTSVRRSLIMKIKLGLLDKDPQIGKDGDLNFDPPENRKLAYKAACQSIVLLKNNEVLPLKKDVKKIALLGPNAATVHCLLGDYTYQSMISFWHGKEFDPNDPKLVTLKEGLENKLGKAVAIEHERGCDWSAPLESVVSTDGLGDDRLSRVKMIAIKGLPQPDLDNALKIASESDVIIAAVGENIYLCGEGRERKGIKLPGEQEAFVEKLIATGKPVILVIFGGRQQIVSKFEDQCAAIVQAWFPGEEGGNALADILVGNVNPSAKLCVTYPKTEAEEEINYKNGYQDQHLPQYPFGFGLSYTSYAYSHLKIDKKVNLSDDRIKVSFSVKNIGKMDGAEIAQLYVSPKNKNSTMKPIQLKGFERIVLKSGEEKRIVMYFSPEQLVQYKNDQWIVEGGHYEFKIGASSTDIRLTELIEIKGENKILPDGRTIFFTLNE</sequence>
<evidence type="ECO:0000259" key="5">
    <source>
        <dbReference type="SMART" id="SM01217"/>
    </source>
</evidence>
<dbReference type="EMBL" id="CP040749">
    <property type="protein sequence ID" value="QCX40358.1"/>
    <property type="molecule type" value="Genomic_DNA"/>
</dbReference>
<dbReference type="InterPro" id="IPR036881">
    <property type="entry name" value="Glyco_hydro_3_C_sf"/>
</dbReference>
<accession>A0A5B7TVS5</accession>
<evidence type="ECO:0000313" key="7">
    <source>
        <dbReference type="Proteomes" id="UP000306229"/>
    </source>
</evidence>
<gene>
    <name evidence="6" type="ORF">FF125_18600</name>
</gene>
<evidence type="ECO:0000256" key="4">
    <source>
        <dbReference type="RuleBase" id="RU361161"/>
    </source>
</evidence>
<dbReference type="GO" id="GO:0005975">
    <property type="term" value="P:carbohydrate metabolic process"/>
    <property type="evidence" value="ECO:0007669"/>
    <property type="project" value="InterPro"/>
</dbReference>
<dbReference type="PANTHER" id="PTHR42715:SF10">
    <property type="entry name" value="BETA-GLUCOSIDASE"/>
    <property type="match status" value="1"/>
</dbReference>
<dbReference type="InterPro" id="IPR050288">
    <property type="entry name" value="Cellulose_deg_GH3"/>
</dbReference>
<dbReference type="InterPro" id="IPR017853">
    <property type="entry name" value="GH"/>
</dbReference>
<dbReference type="Gene3D" id="3.20.20.300">
    <property type="entry name" value="Glycoside hydrolase, family 3, N-terminal domain"/>
    <property type="match status" value="1"/>
</dbReference>
<evidence type="ECO:0000313" key="6">
    <source>
        <dbReference type="EMBL" id="QCX40358.1"/>
    </source>
</evidence>
<proteinExistence type="inferred from homology"/>
<dbReference type="InterPro" id="IPR002772">
    <property type="entry name" value="Glyco_hydro_3_C"/>
</dbReference>
<dbReference type="PRINTS" id="PR00133">
    <property type="entry name" value="GLHYDRLASE3"/>
</dbReference>
<dbReference type="Proteomes" id="UP000306229">
    <property type="component" value="Chromosome"/>
</dbReference>
<dbReference type="PROSITE" id="PS00775">
    <property type="entry name" value="GLYCOSYL_HYDROL_F3"/>
    <property type="match status" value="1"/>
</dbReference>
<protein>
    <submittedName>
        <fullName evidence="6">Beta-glucosidase</fullName>
    </submittedName>
</protein>
<dbReference type="Gene3D" id="2.60.40.10">
    <property type="entry name" value="Immunoglobulins"/>
    <property type="match status" value="1"/>
</dbReference>
<feature type="domain" description="Fibronectin type III-like" evidence="5">
    <location>
        <begin position="699"/>
        <end position="767"/>
    </location>
</feature>
<evidence type="ECO:0000256" key="2">
    <source>
        <dbReference type="ARBA" id="ARBA00022801"/>
    </source>
</evidence>
<dbReference type="SMART" id="SM01217">
    <property type="entry name" value="Fn3_like"/>
    <property type="match status" value="1"/>
</dbReference>
<dbReference type="SUPFAM" id="SSF52279">
    <property type="entry name" value="Beta-D-glucan exohydrolase, C-terminal domain"/>
    <property type="match status" value="1"/>
</dbReference>
<keyword evidence="4" id="KW-0326">Glycosidase</keyword>
<keyword evidence="7" id="KW-1185">Reference proteome</keyword>
<dbReference type="KEGG" id="fbe:FF125_18600"/>
<reference evidence="6 7" key="1">
    <citation type="submission" date="2019-05" db="EMBL/GenBank/DDBJ databases">
        <title>Algicella ahnfeltiae gen. nov., sp. nov., a novel marine bacterium of the family Flavobacteriaceae isolated from a red alga.</title>
        <authorList>
            <person name="Nedashkovskaya O.I."/>
            <person name="Kukhlevskiy A.D."/>
            <person name="Kim S.-G."/>
            <person name="Zhukova N.V."/>
            <person name="Mikhailov V.V."/>
        </authorList>
    </citation>
    <scope>NUCLEOTIDE SEQUENCE [LARGE SCALE GENOMIC DNA]</scope>
    <source>
        <strain evidence="6 7">10Alg115</strain>
    </source>
</reference>